<dbReference type="VEuPathDB" id="FungiDB:TSTA_061500"/>
<dbReference type="PANTHER" id="PTHR23501">
    <property type="entry name" value="MAJOR FACILITATOR SUPERFAMILY"/>
    <property type="match status" value="1"/>
</dbReference>
<proteinExistence type="inferred from homology"/>
<protein>
    <submittedName>
        <fullName evidence="9">MFS multidrug transporter, putative</fullName>
    </submittedName>
</protein>
<dbReference type="SUPFAM" id="SSF103473">
    <property type="entry name" value="MFS general substrate transporter"/>
    <property type="match status" value="1"/>
</dbReference>
<dbReference type="FunFam" id="1.20.1250.20:FF:000196">
    <property type="entry name" value="MFS toxin efflux pump (AflT)"/>
    <property type="match status" value="1"/>
</dbReference>
<dbReference type="GO" id="GO:0022857">
    <property type="term" value="F:transmembrane transporter activity"/>
    <property type="evidence" value="ECO:0007669"/>
    <property type="project" value="InterPro"/>
</dbReference>
<feature type="transmembrane region" description="Helical" evidence="7">
    <location>
        <begin position="554"/>
        <end position="574"/>
    </location>
</feature>
<feature type="region of interest" description="Disordered" evidence="6">
    <location>
        <begin position="580"/>
        <end position="606"/>
    </location>
</feature>
<dbReference type="RefSeq" id="XP_002340049.1">
    <property type="nucleotide sequence ID" value="XM_002340008.1"/>
</dbReference>
<dbReference type="InterPro" id="IPR020846">
    <property type="entry name" value="MFS_dom"/>
</dbReference>
<gene>
    <name evidence="9" type="ORF">TSTA_061500</name>
</gene>
<comment type="similarity">
    <text evidence="2">Belongs to the major facilitator superfamily. TCR/Tet family.</text>
</comment>
<keyword evidence="5 7" id="KW-0472">Membrane</keyword>
<dbReference type="Pfam" id="PF07690">
    <property type="entry name" value="MFS_1"/>
    <property type="match status" value="1"/>
</dbReference>
<dbReference type="GeneID" id="8101055"/>
<evidence type="ECO:0000259" key="8">
    <source>
        <dbReference type="PROSITE" id="PS50850"/>
    </source>
</evidence>
<feature type="transmembrane region" description="Helical" evidence="7">
    <location>
        <begin position="352"/>
        <end position="373"/>
    </location>
</feature>
<dbReference type="eggNOG" id="KOG0254">
    <property type="taxonomic scope" value="Eukaryota"/>
</dbReference>
<evidence type="ECO:0000313" key="9">
    <source>
        <dbReference type="EMBL" id="EED22662.1"/>
    </source>
</evidence>
<dbReference type="InterPro" id="IPR011701">
    <property type="entry name" value="MFS"/>
</dbReference>
<dbReference type="PANTHER" id="PTHR23501:SF193">
    <property type="entry name" value="MULTIDRUG TRANSPORTER, PUTATIVE (AFU_ORTHOLOGUE AFUA_8G00940)-RELATED"/>
    <property type="match status" value="1"/>
</dbReference>
<dbReference type="OMA" id="IWAACNG"/>
<evidence type="ECO:0000256" key="5">
    <source>
        <dbReference type="ARBA" id="ARBA00023136"/>
    </source>
</evidence>
<dbReference type="CDD" id="cd17502">
    <property type="entry name" value="MFS_Azr1_MDR_like"/>
    <property type="match status" value="1"/>
</dbReference>
<feature type="transmembrane region" description="Helical" evidence="7">
    <location>
        <begin position="284"/>
        <end position="304"/>
    </location>
</feature>
<dbReference type="OrthoDB" id="4222343at2759"/>
<evidence type="ECO:0000256" key="6">
    <source>
        <dbReference type="SAM" id="MobiDB-lite"/>
    </source>
</evidence>
<keyword evidence="3 7" id="KW-0812">Transmembrane</keyword>
<feature type="domain" description="Major facilitator superfamily (MFS) profile" evidence="8">
    <location>
        <begin position="83"/>
        <end position="606"/>
    </location>
</feature>
<keyword evidence="4 7" id="KW-1133">Transmembrane helix</keyword>
<accession>B8LV41</accession>
<feature type="region of interest" description="Disordered" evidence="6">
    <location>
        <begin position="1"/>
        <end position="72"/>
    </location>
</feature>
<evidence type="ECO:0000256" key="1">
    <source>
        <dbReference type="ARBA" id="ARBA00004141"/>
    </source>
</evidence>
<dbReference type="AlphaFoldDB" id="B8LV41"/>
<dbReference type="GO" id="GO:0005886">
    <property type="term" value="C:plasma membrane"/>
    <property type="evidence" value="ECO:0007669"/>
    <property type="project" value="TreeGrafter"/>
</dbReference>
<feature type="compositionally biased region" description="Polar residues" evidence="6">
    <location>
        <begin position="1"/>
        <end position="15"/>
    </location>
</feature>
<dbReference type="FunCoup" id="B8LV41">
    <property type="interactions" value="101"/>
</dbReference>
<name>B8LV41_TALSN</name>
<evidence type="ECO:0000256" key="2">
    <source>
        <dbReference type="ARBA" id="ARBA00007520"/>
    </source>
</evidence>
<dbReference type="Proteomes" id="UP000001745">
    <property type="component" value="Unassembled WGS sequence"/>
</dbReference>
<dbReference type="InterPro" id="IPR036259">
    <property type="entry name" value="MFS_trans_sf"/>
</dbReference>
<feature type="transmembrane region" description="Helical" evidence="7">
    <location>
        <begin position="80"/>
        <end position="101"/>
    </location>
</feature>
<evidence type="ECO:0000256" key="7">
    <source>
        <dbReference type="SAM" id="Phobius"/>
    </source>
</evidence>
<feature type="compositionally biased region" description="Polar residues" evidence="6">
    <location>
        <begin position="41"/>
        <end position="57"/>
    </location>
</feature>
<feature type="transmembrane region" description="Helical" evidence="7">
    <location>
        <begin position="480"/>
        <end position="499"/>
    </location>
</feature>
<evidence type="ECO:0000256" key="3">
    <source>
        <dbReference type="ARBA" id="ARBA00022692"/>
    </source>
</evidence>
<comment type="subcellular location">
    <subcellularLocation>
        <location evidence="1">Membrane</location>
        <topology evidence="1">Multi-pass membrane protein</topology>
    </subcellularLocation>
</comment>
<feature type="transmembrane region" description="Helical" evidence="7">
    <location>
        <begin position="446"/>
        <end position="468"/>
    </location>
</feature>
<feature type="transmembrane region" description="Helical" evidence="7">
    <location>
        <begin position="214"/>
        <end position="237"/>
    </location>
</feature>
<dbReference type="InParanoid" id="B8LV41"/>
<feature type="transmembrane region" description="Helical" evidence="7">
    <location>
        <begin position="385"/>
        <end position="406"/>
    </location>
</feature>
<feature type="transmembrane region" description="Helical" evidence="7">
    <location>
        <begin position="310"/>
        <end position="332"/>
    </location>
</feature>
<keyword evidence="10" id="KW-1185">Reference proteome</keyword>
<sequence>MSSETTSQRPSSTTVVIDFGEEPSSPKPDPSHFDDIELEETTQPPTSPSLQASQKQPKQLDPESRRGPPQNHEWVTGPKLVFMMAGITLVAFLMLLDTSIISTVHSSRLLMSIASQFHSLNDVGWYGSAYQLASASLQPLTGRFYSTCNTKWTFLSFFFIFEVGSLICAVATSSKMLIVGRAVAGMGGSGIQNGAFTIVAGSVPMPRRPALMGFLMGISQLGMVAGPLVGGALTSYVSWRWCFYINLPVGGLVAVLLVFLDIPEQIPKPKGLKSVTSVLQNLDLVGFTLFAPAAIMFLLALQYGGSTYPWNSAIIIGLFCGAGVIFIIFMSWEYRVGDRAMIPYSIFTIRTVWASCVTYGFLASLLICGSYYLPLYFQAIKNASPMISGVDILPSIISQMISAILSGQLLGRIGYYLPLSVLGTSLAAIGNGLISTFSITTDTGRWIGYQIILGVGRGIGLQMPIIAVQNTLKLQQVPSAMAMIMFCQSFFSATFLSFADVIFNNSLRTIIPQEAPGVDAEAVIRAGATAFRSVVPSSELQSVLVAYATSVDHVFYLAVGASCAAFLTCWGMGWTDIRKKQGPPGASGGRGGQKPPAVSDRPKTDV</sequence>
<evidence type="ECO:0000313" key="10">
    <source>
        <dbReference type="Proteomes" id="UP000001745"/>
    </source>
</evidence>
<dbReference type="HOGENOM" id="CLU_000960_22_1_1"/>
<feature type="transmembrane region" description="Helical" evidence="7">
    <location>
        <begin position="413"/>
        <end position="434"/>
    </location>
</feature>
<dbReference type="PhylomeDB" id="B8LV41"/>
<dbReference type="PROSITE" id="PS50850">
    <property type="entry name" value="MFS"/>
    <property type="match status" value="1"/>
</dbReference>
<reference evidence="10" key="1">
    <citation type="journal article" date="2015" name="Genome Announc.">
        <title>Genome sequence of the AIDS-associated pathogen Penicillium marneffei (ATCC18224) and its near taxonomic relative Talaromyces stipitatus (ATCC10500).</title>
        <authorList>
            <person name="Nierman W.C."/>
            <person name="Fedorova-Abrams N.D."/>
            <person name="Andrianopoulos A."/>
        </authorList>
    </citation>
    <scope>NUCLEOTIDE SEQUENCE [LARGE SCALE GENOMIC DNA]</scope>
    <source>
        <strain evidence="10">ATCC 10500 / CBS 375.48 / QM 6759 / NRRL 1006</strain>
    </source>
</reference>
<dbReference type="Gene3D" id="1.20.1250.20">
    <property type="entry name" value="MFS general substrate transporter like domains"/>
    <property type="match status" value="1"/>
</dbReference>
<organism evidence="9 10">
    <name type="scientific">Talaromyces stipitatus (strain ATCC 10500 / CBS 375.48 / QM 6759 / NRRL 1006)</name>
    <name type="common">Penicillium stipitatum</name>
    <dbReference type="NCBI Taxonomy" id="441959"/>
    <lineage>
        <taxon>Eukaryota</taxon>
        <taxon>Fungi</taxon>
        <taxon>Dikarya</taxon>
        <taxon>Ascomycota</taxon>
        <taxon>Pezizomycotina</taxon>
        <taxon>Eurotiomycetes</taxon>
        <taxon>Eurotiomycetidae</taxon>
        <taxon>Eurotiales</taxon>
        <taxon>Trichocomaceae</taxon>
        <taxon>Talaromyces</taxon>
        <taxon>Talaromyces sect. Talaromyces</taxon>
    </lineage>
</organism>
<evidence type="ECO:0000256" key="4">
    <source>
        <dbReference type="ARBA" id="ARBA00022989"/>
    </source>
</evidence>
<feature type="transmembrane region" description="Helical" evidence="7">
    <location>
        <begin position="152"/>
        <end position="171"/>
    </location>
</feature>
<dbReference type="EMBL" id="EQ962652">
    <property type="protein sequence ID" value="EED22662.1"/>
    <property type="molecule type" value="Genomic_DNA"/>
</dbReference>
<feature type="transmembrane region" description="Helical" evidence="7">
    <location>
        <begin position="243"/>
        <end position="263"/>
    </location>
</feature>